<dbReference type="PROSITE" id="PS50262">
    <property type="entry name" value="G_PROTEIN_RECEP_F1_2"/>
    <property type="match status" value="1"/>
</dbReference>
<keyword evidence="13" id="KW-1185">Reference proteome</keyword>
<evidence type="ECO:0000256" key="2">
    <source>
        <dbReference type="ARBA" id="ARBA00022475"/>
    </source>
</evidence>
<reference evidence="12 13" key="1">
    <citation type="journal article" date="2018" name="Sci. Rep.">
        <title>Genomic signatures of local adaptation to the degree of environmental predictability in rotifers.</title>
        <authorList>
            <person name="Franch-Gras L."/>
            <person name="Hahn C."/>
            <person name="Garcia-Roger E.M."/>
            <person name="Carmona M.J."/>
            <person name="Serra M."/>
            <person name="Gomez A."/>
        </authorList>
    </citation>
    <scope>NUCLEOTIDE SEQUENCE [LARGE SCALE GENOMIC DNA]</scope>
    <source>
        <strain evidence="12">HYR1</strain>
    </source>
</reference>
<dbReference type="Gene3D" id="1.20.1070.10">
    <property type="entry name" value="Rhodopsin 7-helix transmembrane proteins"/>
    <property type="match status" value="1"/>
</dbReference>
<dbReference type="AlphaFoldDB" id="A0A3M7PW86"/>
<keyword evidence="4 10" id="KW-1133">Transmembrane helix</keyword>
<keyword evidence="5 9" id="KW-0297">G-protein coupled receptor</keyword>
<keyword evidence="3 9" id="KW-0812">Transmembrane</keyword>
<evidence type="ECO:0000256" key="4">
    <source>
        <dbReference type="ARBA" id="ARBA00022989"/>
    </source>
</evidence>
<dbReference type="STRING" id="10195.A0A3M7PW86"/>
<dbReference type="GO" id="GO:0071880">
    <property type="term" value="P:adenylate cyclase-activating adrenergic receptor signaling pathway"/>
    <property type="evidence" value="ECO:0007669"/>
    <property type="project" value="TreeGrafter"/>
</dbReference>
<dbReference type="GO" id="GO:0005886">
    <property type="term" value="C:plasma membrane"/>
    <property type="evidence" value="ECO:0007669"/>
    <property type="project" value="UniProtKB-SubCell"/>
</dbReference>
<dbReference type="GO" id="GO:0004930">
    <property type="term" value="F:G protein-coupled receptor activity"/>
    <property type="evidence" value="ECO:0007669"/>
    <property type="project" value="UniProtKB-KW"/>
</dbReference>
<keyword evidence="6 10" id="KW-0472">Membrane</keyword>
<dbReference type="PROSITE" id="PS00237">
    <property type="entry name" value="G_PROTEIN_RECEP_F1_1"/>
    <property type="match status" value="1"/>
</dbReference>
<dbReference type="PANTHER" id="PTHR24248">
    <property type="entry name" value="ADRENERGIC RECEPTOR-RELATED G-PROTEIN COUPLED RECEPTOR"/>
    <property type="match status" value="1"/>
</dbReference>
<evidence type="ECO:0000256" key="8">
    <source>
        <dbReference type="ARBA" id="ARBA00023224"/>
    </source>
</evidence>
<comment type="subcellular location">
    <subcellularLocation>
        <location evidence="1">Cell membrane</location>
        <topology evidence="1">Multi-pass membrane protein</topology>
    </subcellularLocation>
</comment>
<dbReference type="EMBL" id="REGN01008668">
    <property type="protein sequence ID" value="RNA03035.1"/>
    <property type="molecule type" value="Genomic_DNA"/>
</dbReference>
<evidence type="ECO:0000256" key="9">
    <source>
        <dbReference type="RuleBase" id="RU000688"/>
    </source>
</evidence>
<dbReference type="SUPFAM" id="SSF81321">
    <property type="entry name" value="Family A G protein-coupled receptor-like"/>
    <property type="match status" value="1"/>
</dbReference>
<feature type="transmembrane region" description="Helical" evidence="10">
    <location>
        <begin position="85"/>
        <end position="108"/>
    </location>
</feature>
<feature type="domain" description="G-protein coupled receptors family 1 profile" evidence="11">
    <location>
        <begin position="1"/>
        <end position="113"/>
    </location>
</feature>
<feature type="transmembrane region" description="Helical" evidence="10">
    <location>
        <begin position="45"/>
        <end position="65"/>
    </location>
</feature>
<organism evidence="12 13">
    <name type="scientific">Brachionus plicatilis</name>
    <name type="common">Marine rotifer</name>
    <name type="synonym">Brachionus muelleri</name>
    <dbReference type="NCBI Taxonomy" id="10195"/>
    <lineage>
        <taxon>Eukaryota</taxon>
        <taxon>Metazoa</taxon>
        <taxon>Spiralia</taxon>
        <taxon>Gnathifera</taxon>
        <taxon>Rotifera</taxon>
        <taxon>Eurotatoria</taxon>
        <taxon>Monogononta</taxon>
        <taxon>Pseudotrocha</taxon>
        <taxon>Ploima</taxon>
        <taxon>Brachionidae</taxon>
        <taxon>Brachionus</taxon>
    </lineage>
</organism>
<keyword evidence="2" id="KW-1003">Cell membrane</keyword>
<dbReference type="PRINTS" id="PR00237">
    <property type="entry name" value="GPCRRHODOPSN"/>
</dbReference>
<evidence type="ECO:0000256" key="7">
    <source>
        <dbReference type="ARBA" id="ARBA00023170"/>
    </source>
</evidence>
<evidence type="ECO:0000256" key="1">
    <source>
        <dbReference type="ARBA" id="ARBA00004651"/>
    </source>
</evidence>
<keyword evidence="7 9" id="KW-0675">Receptor</keyword>
<comment type="similarity">
    <text evidence="9">Belongs to the G-protein coupled receptor 1 family.</text>
</comment>
<dbReference type="InterPro" id="IPR000276">
    <property type="entry name" value="GPCR_Rhodpsn"/>
</dbReference>
<evidence type="ECO:0000313" key="12">
    <source>
        <dbReference type="EMBL" id="RNA03035.1"/>
    </source>
</evidence>
<dbReference type="GO" id="GO:0043410">
    <property type="term" value="P:positive regulation of MAPK cascade"/>
    <property type="evidence" value="ECO:0007669"/>
    <property type="project" value="TreeGrafter"/>
</dbReference>
<keyword evidence="8 9" id="KW-0807">Transducer</keyword>
<dbReference type="Pfam" id="PF00001">
    <property type="entry name" value="7tm_1"/>
    <property type="match status" value="1"/>
</dbReference>
<dbReference type="OrthoDB" id="5957871at2759"/>
<evidence type="ECO:0000256" key="10">
    <source>
        <dbReference type="SAM" id="Phobius"/>
    </source>
</evidence>
<evidence type="ECO:0000256" key="5">
    <source>
        <dbReference type="ARBA" id="ARBA00023040"/>
    </source>
</evidence>
<feature type="non-terminal residue" evidence="12">
    <location>
        <position position="1"/>
    </location>
</feature>
<evidence type="ECO:0000256" key="6">
    <source>
        <dbReference type="ARBA" id="ARBA00023136"/>
    </source>
</evidence>
<evidence type="ECO:0000256" key="3">
    <source>
        <dbReference type="ARBA" id="ARBA00022692"/>
    </source>
</evidence>
<evidence type="ECO:0000313" key="13">
    <source>
        <dbReference type="Proteomes" id="UP000276133"/>
    </source>
</evidence>
<dbReference type="Proteomes" id="UP000276133">
    <property type="component" value="Unassembled WGS sequence"/>
</dbReference>
<sequence length="369" mass="42214">CDVWHSIDICASTASINSLLIIALDRHSAISDPINYHDRRLTRHWLLFVLLIWIGSAFISFPAIAYWRWLTPIYPPNQCHFPNDLYYLVFSSLVSFYIPLPIMIFVYVRMYRAATTQMNALKTGQKLNCKTADGKPLILRIHRGGANSQFKSINPKATIQKQNTCKTFELSKSLECLLVTNLSSMGPFSSSFSSLIQHGPAKTPTRSCSLQNVHLDCIDDVDSVKMSRANLVDRMSSKMDRVHRKYGETKKFLDVHFDGSRKKLLLFYSVHYHGHSKLMSDVRSQSHRTHGPAKHNSGQVGNVRCLFSSFRTRCKRTDSNLSNSNFYLFVNCIELKLLQEMNSQGCSEARPHTTYLFLCEEERGSEVQR</sequence>
<dbReference type="PANTHER" id="PTHR24248:SF185">
    <property type="entry name" value="DOPAMINE RECEPTOR 2"/>
    <property type="match status" value="1"/>
</dbReference>
<name>A0A3M7PW86_BRAPC</name>
<accession>A0A3M7PW86</accession>
<dbReference type="InterPro" id="IPR017452">
    <property type="entry name" value="GPCR_Rhodpsn_7TM"/>
</dbReference>
<protein>
    <submittedName>
        <fullName evidence="12">Dopamine receptor 2-like</fullName>
    </submittedName>
</protein>
<comment type="caution">
    <text evidence="12">The sequence shown here is derived from an EMBL/GenBank/DDBJ whole genome shotgun (WGS) entry which is preliminary data.</text>
</comment>
<proteinExistence type="inferred from homology"/>
<gene>
    <name evidence="12" type="ORF">BpHYR1_028352</name>
</gene>
<evidence type="ECO:0000259" key="11">
    <source>
        <dbReference type="PROSITE" id="PS50262"/>
    </source>
</evidence>